<accession>A0A9X4RCH4</accession>
<name>A0A9X4RCH4_9ACTN</name>
<dbReference type="Proteomes" id="UP001152755">
    <property type="component" value="Unassembled WGS sequence"/>
</dbReference>
<evidence type="ECO:0000313" key="3">
    <source>
        <dbReference type="Proteomes" id="UP001152755"/>
    </source>
</evidence>
<gene>
    <name evidence="2" type="ORF">NVS88_04600</name>
</gene>
<dbReference type="PROSITE" id="PS01124">
    <property type="entry name" value="HTH_ARAC_FAMILY_2"/>
    <property type="match status" value="1"/>
</dbReference>
<dbReference type="GO" id="GO:0003700">
    <property type="term" value="F:DNA-binding transcription factor activity"/>
    <property type="evidence" value="ECO:0007669"/>
    <property type="project" value="InterPro"/>
</dbReference>
<dbReference type="AlphaFoldDB" id="A0A9X4RCH4"/>
<evidence type="ECO:0000259" key="1">
    <source>
        <dbReference type="PROSITE" id="PS01124"/>
    </source>
</evidence>
<proteinExistence type="predicted"/>
<dbReference type="EMBL" id="JANRHA010000002">
    <property type="protein sequence ID" value="MDG3013835.1"/>
    <property type="molecule type" value="Genomic_DNA"/>
</dbReference>
<feature type="domain" description="HTH araC/xylS-type" evidence="1">
    <location>
        <begin position="227"/>
        <end position="261"/>
    </location>
</feature>
<dbReference type="GO" id="GO:0043565">
    <property type="term" value="F:sequence-specific DNA binding"/>
    <property type="evidence" value="ECO:0007669"/>
    <property type="project" value="InterPro"/>
</dbReference>
<protein>
    <recommendedName>
        <fullName evidence="1">HTH araC/xylS-type domain-containing protein</fullName>
    </recommendedName>
</protein>
<evidence type="ECO:0000313" key="2">
    <source>
        <dbReference type="EMBL" id="MDG3013835.1"/>
    </source>
</evidence>
<dbReference type="InterPro" id="IPR018060">
    <property type="entry name" value="HTH_AraC"/>
</dbReference>
<sequence>MPVGVLVGTAVPRRGCAQRRDRGGDGVTPVKAVAISHRQHVSGPVTRVGFALKPTYGGHCVSMNVQTKRVEFATRDQDEATAFIEQTCAHHRPHFAVPRRPTEFAVSSTACGGIRVDRMRNSFEFGTTLDPHENLTFFQVCGGRMTLLDVDTEVLSPLLADELGNTLAAVALSVFPNTTTTVEQPPSPGCAGPPVVRHAVDHIDDQAGEPITVVDIAEVSGVGARASIRRTAARWGFARADRFAAAYRQAYGALPDAGRRDGPQRRVR</sequence>
<keyword evidence="3" id="KW-1185">Reference proteome</keyword>
<organism evidence="2 3">
    <name type="scientific">Speluncibacter jeojiensis</name>
    <dbReference type="NCBI Taxonomy" id="2710754"/>
    <lineage>
        <taxon>Bacteria</taxon>
        <taxon>Bacillati</taxon>
        <taxon>Actinomycetota</taxon>
        <taxon>Actinomycetes</taxon>
        <taxon>Mycobacteriales</taxon>
        <taxon>Speluncibacteraceae</taxon>
        <taxon>Speluncibacter</taxon>
    </lineage>
</organism>
<comment type="caution">
    <text evidence="2">The sequence shown here is derived from an EMBL/GenBank/DDBJ whole genome shotgun (WGS) entry which is preliminary data.</text>
</comment>
<reference evidence="2" key="1">
    <citation type="submission" date="2022-08" db="EMBL/GenBank/DDBJ databases">
        <title>Genome analysis of Corynebacteriales strain.</title>
        <authorList>
            <person name="Lee S.D."/>
        </authorList>
    </citation>
    <scope>NUCLEOTIDE SEQUENCE</scope>
    <source>
        <strain evidence="2">D3-21</strain>
    </source>
</reference>